<organism evidence="3 4">
    <name type="scientific">Kocuria atrinae</name>
    <dbReference type="NCBI Taxonomy" id="592377"/>
    <lineage>
        <taxon>Bacteria</taxon>
        <taxon>Bacillati</taxon>
        <taxon>Actinomycetota</taxon>
        <taxon>Actinomycetes</taxon>
        <taxon>Micrococcales</taxon>
        <taxon>Micrococcaceae</taxon>
        <taxon>Kocuria</taxon>
    </lineage>
</organism>
<keyword evidence="1" id="KW-0238">DNA-binding</keyword>
<evidence type="ECO:0000256" key="1">
    <source>
        <dbReference type="ARBA" id="ARBA00023125"/>
    </source>
</evidence>
<dbReference type="PANTHER" id="PTHR30461">
    <property type="entry name" value="DNA-INVERTASE FROM LAMBDOID PROPHAGE"/>
    <property type="match status" value="1"/>
</dbReference>
<dbReference type="EMBL" id="BAAAQA010000015">
    <property type="protein sequence ID" value="GAA2115536.1"/>
    <property type="molecule type" value="Genomic_DNA"/>
</dbReference>
<proteinExistence type="predicted"/>
<dbReference type="InterPro" id="IPR038109">
    <property type="entry name" value="DNA_bind_recomb_sf"/>
</dbReference>
<accession>A0ABP5JHR3</accession>
<evidence type="ECO:0000313" key="4">
    <source>
        <dbReference type="Proteomes" id="UP001500166"/>
    </source>
</evidence>
<keyword evidence="2" id="KW-0233">DNA recombination</keyword>
<name>A0ABP5JHR3_9MICC</name>
<keyword evidence="4" id="KW-1185">Reference proteome</keyword>
<evidence type="ECO:0000256" key="2">
    <source>
        <dbReference type="ARBA" id="ARBA00023172"/>
    </source>
</evidence>
<evidence type="ECO:0008006" key="5">
    <source>
        <dbReference type="Google" id="ProtNLM"/>
    </source>
</evidence>
<evidence type="ECO:0000313" key="3">
    <source>
        <dbReference type="EMBL" id="GAA2115536.1"/>
    </source>
</evidence>
<comment type="caution">
    <text evidence="3">The sequence shown here is derived from an EMBL/GenBank/DDBJ whole genome shotgun (WGS) entry which is preliminary data.</text>
</comment>
<dbReference type="Proteomes" id="UP001500166">
    <property type="component" value="Unassembled WGS sequence"/>
</dbReference>
<sequence length="215" mass="24007">MTVKQIMQNPTIAGKRVYRGEIIGDAAWEPLISIEDFTRIQRLLSDPSGRVHESGTVTPKSLLSHIAICDCCGHPLRRVLDRPHGDAPRRVRYQCRFRSCYKISIVATPVEEYVVDYVLAWISQPANAALLVGEDDEWVSQSVEAREHLAELETRLQEAIDGCANGDVSLGLLSGIEKKLVPMIEHARHQLALPTVDRASRRRWNGAGMTRLSSS</sequence>
<gene>
    <name evidence="3" type="ORF">GCM10009824_13520</name>
</gene>
<dbReference type="PANTHER" id="PTHR30461:SF2">
    <property type="entry name" value="SERINE RECOMBINASE PINE-RELATED"/>
    <property type="match status" value="1"/>
</dbReference>
<dbReference type="Gene3D" id="3.90.1750.20">
    <property type="entry name" value="Putative Large Serine Recombinase, Chain B, Domain 2"/>
    <property type="match status" value="1"/>
</dbReference>
<dbReference type="InterPro" id="IPR050639">
    <property type="entry name" value="SSR_resolvase"/>
</dbReference>
<reference evidence="4" key="1">
    <citation type="journal article" date="2019" name="Int. J. Syst. Evol. Microbiol.">
        <title>The Global Catalogue of Microorganisms (GCM) 10K type strain sequencing project: providing services to taxonomists for standard genome sequencing and annotation.</title>
        <authorList>
            <consortium name="The Broad Institute Genomics Platform"/>
            <consortium name="The Broad Institute Genome Sequencing Center for Infectious Disease"/>
            <person name="Wu L."/>
            <person name="Ma J."/>
        </authorList>
    </citation>
    <scope>NUCLEOTIDE SEQUENCE [LARGE SCALE GENOMIC DNA]</scope>
    <source>
        <strain evidence="4">JCM 15914</strain>
    </source>
</reference>
<protein>
    <recommendedName>
        <fullName evidence="5">Recombinase zinc beta ribbon domain-containing protein</fullName>
    </recommendedName>
</protein>